<reference evidence="2" key="1">
    <citation type="journal article" date="2015" name="Nature">
        <title>Complex archaea that bridge the gap between prokaryotes and eukaryotes.</title>
        <authorList>
            <person name="Spang A."/>
            <person name="Saw J.H."/>
            <person name="Jorgensen S.L."/>
            <person name="Zaremba-Niedzwiedzka K."/>
            <person name="Martijn J."/>
            <person name="Lind A.E."/>
            <person name="van Eijk R."/>
            <person name="Schleper C."/>
            <person name="Guy L."/>
            <person name="Ettema T.J."/>
        </authorList>
    </citation>
    <scope>NUCLEOTIDE SEQUENCE</scope>
</reference>
<name>A0A0F9VF29_9ZZZZ</name>
<dbReference type="EMBL" id="LAZR01000367">
    <property type="protein sequence ID" value="KKN72181.1"/>
    <property type="molecule type" value="Genomic_DNA"/>
</dbReference>
<evidence type="ECO:0000313" key="2">
    <source>
        <dbReference type="EMBL" id="KKN72181.1"/>
    </source>
</evidence>
<accession>A0A0F9VF29</accession>
<protein>
    <submittedName>
        <fullName evidence="2">Uncharacterized protein</fullName>
    </submittedName>
</protein>
<gene>
    <name evidence="2" type="ORF">LCGC14_0413180</name>
</gene>
<proteinExistence type="predicted"/>
<evidence type="ECO:0000256" key="1">
    <source>
        <dbReference type="SAM" id="MobiDB-lite"/>
    </source>
</evidence>
<dbReference type="AlphaFoldDB" id="A0A0F9VF29"/>
<organism evidence="2">
    <name type="scientific">marine sediment metagenome</name>
    <dbReference type="NCBI Taxonomy" id="412755"/>
    <lineage>
        <taxon>unclassified sequences</taxon>
        <taxon>metagenomes</taxon>
        <taxon>ecological metagenomes</taxon>
    </lineage>
</organism>
<feature type="region of interest" description="Disordered" evidence="1">
    <location>
        <begin position="72"/>
        <end position="124"/>
    </location>
</feature>
<comment type="caution">
    <text evidence="2">The sequence shown here is derived from an EMBL/GenBank/DDBJ whole genome shotgun (WGS) entry which is preliminary data.</text>
</comment>
<sequence>MAKLVRLKPYDKHRGHVLRRLHVHGTLFHEARGWYKVDDAVAERLASVHQRDNDPVSPLAFDICSEEEAVQLETDERKAAEARASAAEPNVSAATDLTSKDVKPDEDERPASRRRSRRKPSDDE</sequence>